<dbReference type="RefSeq" id="WP_066969577.1">
    <property type="nucleotide sequence ID" value="NZ_CP023449.1"/>
</dbReference>
<proteinExistence type="predicted"/>
<evidence type="ECO:0000256" key="2">
    <source>
        <dbReference type="ARBA" id="ARBA00022525"/>
    </source>
</evidence>
<dbReference type="KEGG" id="rdi:CMV14_02840"/>
<organism evidence="4 5">
    <name type="scientific">Rhizorhabdus dicambivorans</name>
    <dbReference type="NCBI Taxonomy" id="1850238"/>
    <lineage>
        <taxon>Bacteria</taxon>
        <taxon>Pseudomonadati</taxon>
        <taxon>Pseudomonadota</taxon>
        <taxon>Alphaproteobacteria</taxon>
        <taxon>Sphingomonadales</taxon>
        <taxon>Sphingomonadaceae</taxon>
        <taxon>Rhizorhabdus</taxon>
    </lineage>
</organism>
<keyword evidence="5" id="KW-1185">Reference proteome</keyword>
<dbReference type="PROSITE" id="PS00330">
    <property type="entry name" value="HEMOLYSIN_CALCIUM"/>
    <property type="match status" value="1"/>
</dbReference>
<dbReference type="Proteomes" id="UP000218934">
    <property type="component" value="Unassembled WGS sequence"/>
</dbReference>
<dbReference type="InterPro" id="IPR018511">
    <property type="entry name" value="Hemolysin-typ_Ca-bd_CS"/>
</dbReference>
<dbReference type="Pfam" id="PF00353">
    <property type="entry name" value="HemolysinCabind"/>
    <property type="match status" value="3"/>
</dbReference>
<keyword evidence="2" id="KW-0964">Secreted</keyword>
<dbReference type="InterPro" id="IPR011049">
    <property type="entry name" value="Serralysin-like_metalloprot_C"/>
</dbReference>
<sequence length="368" mass="36379">MATVTVTGLASLDLSRLSLTALSNPANYRIGVISNTEFNFAVGTEFSYRLTGTNLFSLGAPGSTITSLRVTFGSTTFEVSGLNLDFAALYTGILSGSAGGFASFLAGDDTVLGGDLADDISDLVGHNNLFGGAGADTLTSGTGNDHLYGQSASGGTDAGDTISAGAGSDYVNGNAGNDTISGGDGSDRIQGGQDNDQISGDAGNDTLNGNRGNDMVLGGAGNDSLRGGQDNDTLSGGAGNDALSGDLGVDQLTGGDGVDRFIFGAGGSTIGSSVDTVTDFQQGTDLIQLGFVPASVLVGSSTAASIDAARSAAQALFDGNAGNQEAAAINLSGGSTLIFWSSTGGATIDSVAAFQNQLAADFARADFV</sequence>
<dbReference type="OrthoDB" id="7566144at2"/>
<dbReference type="EMBL" id="NWUF01000003">
    <property type="protein sequence ID" value="PCE43689.1"/>
    <property type="molecule type" value="Genomic_DNA"/>
</dbReference>
<comment type="subcellular location">
    <subcellularLocation>
        <location evidence="1">Secreted</location>
    </subcellularLocation>
</comment>
<dbReference type="PANTHER" id="PTHR38340:SF1">
    <property type="entry name" value="S-LAYER PROTEIN"/>
    <property type="match status" value="1"/>
</dbReference>
<accession>A0A2A4G104</accession>
<feature type="region of interest" description="Disordered" evidence="3">
    <location>
        <begin position="175"/>
        <end position="239"/>
    </location>
</feature>
<dbReference type="GO" id="GO:0005509">
    <property type="term" value="F:calcium ion binding"/>
    <property type="evidence" value="ECO:0007669"/>
    <property type="project" value="InterPro"/>
</dbReference>
<comment type="caution">
    <text evidence="4">The sequence shown here is derived from an EMBL/GenBank/DDBJ whole genome shotgun (WGS) entry which is preliminary data.</text>
</comment>
<dbReference type="PRINTS" id="PR00313">
    <property type="entry name" value="CABNDNGRPT"/>
</dbReference>
<evidence type="ECO:0000313" key="5">
    <source>
        <dbReference type="Proteomes" id="UP000218934"/>
    </source>
</evidence>
<gene>
    <name evidence="4" type="ORF">COO09_05160</name>
</gene>
<dbReference type="PANTHER" id="PTHR38340">
    <property type="entry name" value="S-LAYER PROTEIN"/>
    <property type="match status" value="1"/>
</dbReference>
<name>A0A2A4G104_9SPHN</name>
<evidence type="ECO:0000256" key="1">
    <source>
        <dbReference type="ARBA" id="ARBA00004613"/>
    </source>
</evidence>
<evidence type="ECO:0000313" key="4">
    <source>
        <dbReference type="EMBL" id="PCE43689.1"/>
    </source>
</evidence>
<protein>
    <submittedName>
        <fullName evidence="4">Hemolysin-type calcium-binding protein</fullName>
    </submittedName>
</protein>
<dbReference type="AlphaFoldDB" id="A0A2A4G104"/>
<dbReference type="SUPFAM" id="SSF51120">
    <property type="entry name" value="beta-Roll"/>
    <property type="match status" value="2"/>
</dbReference>
<evidence type="ECO:0000256" key="3">
    <source>
        <dbReference type="SAM" id="MobiDB-lite"/>
    </source>
</evidence>
<dbReference type="InterPro" id="IPR001343">
    <property type="entry name" value="Hemolysn_Ca-bd"/>
</dbReference>
<dbReference type="GO" id="GO:0005576">
    <property type="term" value="C:extracellular region"/>
    <property type="evidence" value="ECO:0007669"/>
    <property type="project" value="UniProtKB-SubCell"/>
</dbReference>
<dbReference type="InterPro" id="IPR050557">
    <property type="entry name" value="RTX_toxin/Mannuronan_C5-epim"/>
</dbReference>
<reference evidence="4 5" key="1">
    <citation type="submission" date="2017-09" db="EMBL/GenBank/DDBJ databases">
        <title>The Catabolism of 3,6-Dichlorosalicylic acid is Initiated by the Cytochrome P450 Monooxygenase DsmABC in Rhizorhabdus dicambivorans Ndbn-20.</title>
        <authorList>
            <person name="Na L."/>
        </authorList>
    </citation>
    <scope>NUCLEOTIDE SEQUENCE [LARGE SCALE GENOMIC DNA]</scope>
    <source>
        <strain evidence="4 5">Ndbn-20m</strain>
    </source>
</reference>
<dbReference type="Gene3D" id="2.150.10.10">
    <property type="entry name" value="Serralysin-like metalloprotease, C-terminal"/>
    <property type="match status" value="3"/>
</dbReference>